<protein>
    <submittedName>
        <fullName evidence="1">Uncharacterized protein</fullName>
    </submittedName>
</protein>
<sequence>MDKFYEPASDFLRRVANGEIPLAGSEFGQENLQLLVAFMNDQDTSNRDWATLLLRGRTSIPLKFGKLF</sequence>
<evidence type="ECO:0000313" key="1">
    <source>
        <dbReference type="EMBL" id="MDU0341065.1"/>
    </source>
</evidence>
<proteinExistence type="predicted"/>
<comment type="caution">
    <text evidence="1">The sequence shown here is derived from an EMBL/GenBank/DDBJ whole genome shotgun (WGS) entry which is preliminary data.</text>
</comment>
<dbReference type="EMBL" id="JAWDID010000019">
    <property type="protein sequence ID" value="MDU0341065.1"/>
    <property type="molecule type" value="Genomic_DNA"/>
</dbReference>
<keyword evidence="2" id="KW-1185">Reference proteome</keyword>
<gene>
    <name evidence="1" type="ORF">RKE40_14280</name>
</gene>
<name>A0ABU3S8F1_9HYPH</name>
<dbReference type="Proteomes" id="UP001254257">
    <property type="component" value="Unassembled WGS sequence"/>
</dbReference>
<accession>A0ABU3S8F1</accession>
<dbReference type="RefSeq" id="WP_316018899.1">
    <property type="nucleotide sequence ID" value="NZ_JAWDID010000019.1"/>
</dbReference>
<organism evidence="1 2">
    <name type="scientific">Bosea rubneri</name>
    <dbReference type="NCBI Taxonomy" id="3075434"/>
    <lineage>
        <taxon>Bacteria</taxon>
        <taxon>Pseudomonadati</taxon>
        <taxon>Pseudomonadota</taxon>
        <taxon>Alphaproteobacteria</taxon>
        <taxon>Hyphomicrobiales</taxon>
        <taxon>Boseaceae</taxon>
        <taxon>Bosea</taxon>
    </lineage>
</organism>
<reference evidence="1 2" key="1">
    <citation type="submission" date="2023-09" db="EMBL/GenBank/DDBJ databases">
        <title>Whole genome shotgun sequencing (WGS) of Bosea sp. ZW T0_25, isolated from stored onions (Allium cepa).</title>
        <authorList>
            <person name="Stoll D.A."/>
            <person name="Huch M."/>
        </authorList>
    </citation>
    <scope>NUCLEOTIDE SEQUENCE [LARGE SCALE GENOMIC DNA]</scope>
    <source>
        <strain evidence="1 2">ZW T0_25</strain>
    </source>
</reference>
<evidence type="ECO:0000313" key="2">
    <source>
        <dbReference type="Proteomes" id="UP001254257"/>
    </source>
</evidence>